<dbReference type="EMBL" id="VLLI01000002">
    <property type="protein sequence ID" value="TWJ03561.1"/>
    <property type="molecule type" value="Genomic_DNA"/>
</dbReference>
<keyword evidence="2" id="KW-1185">Reference proteome</keyword>
<sequence>MSGDRLFYCKAKLYKWLIALTFIFHTCAISLPAVSQSFCTQKALTELVFSRRVRSAHLISAYNKKVKQQVVKIVYGANQKYLVFANNLVCKVRFIHQRKQFRLVKITIQQQAITIKAIPQSPAKDVLITSIT</sequence>
<reference evidence="1 2" key="1">
    <citation type="submission" date="2019-07" db="EMBL/GenBank/DDBJ databases">
        <title>Genomic Encyclopedia of Archaeal and Bacterial Type Strains, Phase II (KMG-II): from individual species to whole genera.</title>
        <authorList>
            <person name="Goeker M."/>
        </authorList>
    </citation>
    <scope>NUCLEOTIDE SEQUENCE [LARGE SCALE GENOMIC DNA]</scope>
    <source>
        <strain evidence="1 2">ATCC BAA-1854</strain>
    </source>
</reference>
<proteinExistence type="predicted"/>
<comment type="caution">
    <text evidence="1">The sequence shown here is derived from an EMBL/GenBank/DDBJ whole genome shotgun (WGS) entry which is preliminary data.</text>
</comment>
<name>A0A562UE43_9SPHI</name>
<organism evidence="1 2">
    <name type="scientific">Mucilaginibacter frigoritolerans</name>
    <dbReference type="NCBI Taxonomy" id="652788"/>
    <lineage>
        <taxon>Bacteria</taxon>
        <taxon>Pseudomonadati</taxon>
        <taxon>Bacteroidota</taxon>
        <taxon>Sphingobacteriia</taxon>
        <taxon>Sphingobacteriales</taxon>
        <taxon>Sphingobacteriaceae</taxon>
        <taxon>Mucilaginibacter</taxon>
    </lineage>
</organism>
<evidence type="ECO:0000313" key="1">
    <source>
        <dbReference type="EMBL" id="TWJ03561.1"/>
    </source>
</evidence>
<protein>
    <submittedName>
        <fullName evidence="1">Uncharacterized protein</fullName>
    </submittedName>
</protein>
<dbReference type="Proteomes" id="UP000317010">
    <property type="component" value="Unassembled WGS sequence"/>
</dbReference>
<evidence type="ECO:0000313" key="2">
    <source>
        <dbReference type="Proteomes" id="UP000317010"/>
    </source>
</evidence>
<dbReference type="AlphaFoldDB" id="A0A562UE43"/>
<accession>A0A562UE43</accession>
<gene>
    <name evidence="1" type="ORF">JN11_01107</name>
</gene>